<name>A0ACB9UX15_9CETA</name>
<proteinExistence type="predicted"/>
<protein>
    <submittedName>
        <fullName evidence="1">Uncharacterized protein</fullName>
    </submittedName>
</protein>
<reference evidence="1" key="1">
    <citation type="submission" date="2022-03" db="EMBL/GenBank/DDBJ databases">
        <title>Genomic analyses of argali, domestic sheep and their hybrids provide insights into chromosomal evolution, heterosis and genetic basis of agronomic traits.</title>
        <authorList>
            <person name="Li M."/>
        </authorList>
    </citation>
    <scope>NUCLEOTIDE SEQUENCE</scope>
    <source>
        <strain evidence="1">F1 hybrid</strain>
    </source>
</reference>
<sequence length="3063" mass="340158">MTSIHFVVHPLPGTEDQLNDRLREVSEKLNKYNLNSHPPLNVLEQATIKQCVVGPNHAAFLLEDGRVCRIGFSVQPDRLELGKPDNNDGSKLNSSSGAGRTSRPGRTSDSPWFLSGSETLGRLAGNTLGSRWSSGVGGSGGGSSGRSSAGARDSRRQTRVIRTGRDRGSGLLGSQPQPVIPASVIPEELISQAQVVLQGKSRSVIIRELQRTNLDVNLAVNNLLSRDDEDGDDGDDTASESYLPGEDLMSLLDADIHSAHPSVIIDADAMFSEDISYFGYPSFRRSSLSRLGSSRVLLLPLERDSELLRERESVLRLRERRWLDGASFDNERGSTSKEGEPNLDKKNTPVQSPVSLGEDLQWWPDKDGTKFICIGALYSELLAVSSKGELYQWKWNESEPYRNAQNPSLHHPRATFLGLTNEKIVLLSANSIRATVATENNKVATWVDETLSSVASKLEHTAQTYSELQGERIVSLHCCALYTCAQLENNLYWWGVVPFSQRKKMLEKARAKNKKPKSSAGISSMPNITVGTQVCLRNNPLYHAGAVAFSISAGIPKVGVLMESVWNMNDSCRFQLRSPESLKSMDKASKTTEAKPESKQEPVKTEMGPPPSPASTCSDASSIASSASMPYKRRRSTPAPKEEEKVNEEQWSLREVVFVEDVKNVPVGKVLKVDGAYVAVKFPGTSSNTTCQSSSGSDADPSSLLQDCRLLRIDELQVVKTGGTPKVPDCFQRTPKKLCIPEKTEILAVNVDSKGVHAVLKTGNWVRYCIFDLATGKAEQENNFPTSSIAFLGQNERNVAIFTAGQESPIILRDGNGTIYPMAKDCMGGIRDPDWLDLPPISSLGMGVHSLINLPANSTIKKKAAIIIMAVEKQTLMQHILRCDYEACRQYLMNLEQAVVLEQNLQMLQTFISHRCDGNRNILHACVSVCFPTSNKETKEEEEAERSERNTFAERLSAVEAIANAISVVSSNGPGNRAGSSSSRSLRLREMMRRSLRAAGLGRHEAGASSSDHQDPVSPPIAPPSWVPDPPAMDPDGDIDFILAPAVGSLTTAATGTGQGPSTSTIPGPSTEPAVVESKDRKANAHFILKLLCDSVVLQPYLRELLSAKDARGMTPFMSAVSGRAYPAAITILETAQKIAKAEVSSSEKEEDVFMGMVCPSGTNPDDSPLYVLCCNDTCSFTWTGAEHINQDIFECRTCGLLESLCCCTECARVCHKGHDCKLKRTSPTAYCDCWEKCKCKTLIAGQKSARLDLLYRLLTATNLVTLPNSRGEHLLLFLVQTVARQTVEHCQYRPPRIREDRNRKTASPEDSDMPDHDLEPPRFAQLALERVLQDWNALKSMIMFGSQENKDPLSASSRIGHLLPEEQVYLNQQSGTIRLDCFTHCLIVKCTADILLLDTLLGTLVKELQNKYTPGRREEAIAVTMRFLRSVARVFVILSVEMASSKKKNNFIPQPIGKCKRVFQALLPYAVEELCNVAESLIVPVRMGIARPTAPFTLASTSIDAMQGSEELFSVEPLPPRPSSDQSSSSSQSQSSYIIRNPQQRRISQSQPVRGRDEEQDDIVSADVEEVEVVEGVAGEEDHHDEQEEHGEENAEAEGQHDEHDEDGSDMELDLLAAAETESDSESNHSNQDNASGRRSVVTAATAGSEAGASSVPAFFSEDDSQSNDSSDSDSSSSQSDDIEQETFMLDEPLERTTNSSHANGAAQAPRSMQWAVRNTQHQRAASTAPSSTSTPAGNSAGLIYIDPSNLRRSGTISTSAAAAAAALEASNASSYLTSASSLARAYSIVIRQISDLMGLIPKYNHLVYSQIPAAVKLTYQDAVNLQNYVEEKLIPTWNWMVSIMDSTEAQLRYGSALASAGDPGHPNHPLHASQNSARRERMTAREEASLRTLEGRRRATLLSARQGMMSARGDFLNYALSLMRSHNDEHSDVLPVLDVCSLKHVAYVFQALIYWIKAMNQQTTLDTPQLERKRTRELLELGIDNEDSEHENDDDTNQSATLNDKDDDSLPAETGQSHPFFRRSDSMTFLGCIPPNPFEVPLAEAIPLADQPHLLQPNARKEDLFGRPSQGLYSSSASSGKCLMEVTVDRNCLEVLPTKMSYAANLKNVMNMQNRQKKEGEEQTVVPEEAESSKPGPSAHDLAAQLKSSLLAEIGLTESEGPPLTSFRPQCSFMGMVISHDMLLGRWRLSLELFGRVFMEDVGAEPGSILTELGGFEVKESKFRREMEKLRNQQSRDLSLEVDRDRDLLIQQTMRQLNNHFGRRCATTPMAVHRVKVTFKDEPGEGSGVARSFYTAIAQAFLSNEKLPNLDCIQNANKGTHTSLMQRLRNRGERDREREREREMRRSSGLRAGSRRDRDRDFRRQLSIDTRPFRPASEGNPSDDPDPLPAHRQALGERLYPRVQAMQPAFASKITGMLLELSPAQLLLLLASEDSLRARVDEAMELIIAHGRENGADSILDLGLLDSSEKVQENRKRHGSSRSVVDMDLDDTDDGDDNAPLFYQPGKRGFYTPRPGKNTEARLNCFRNIGRILGLCLLQNELCPITLNRHVIKVLLGRKVNWHDFAFFDPVMYESLRQLILASQSSDADAVFSAMDLAFAIDLCKEEGGGQVELIPNGVNIPVTPQNVYEYVRKYAEHRMLVVAEQPLHAMRKGLLDVLPKNSLEDLTAEDFRLLVNGCGEVNVQMLISFTSFNDESGENAEKLLQFKRWFWSIVEKMSMTERQDLRLSSDPNENGAESDEEPLLRKSSRRFVIFPIQYPDIWKMYKQAQASFWTAEEVDLSKDLPHWNKLKSEEKYFISHILAFFAASDGIVNENLVERFSQEVQVPEARCFYGFQILIENVHSEMYSLLIDTYIRDPKKREFLFNAIETMPYVKKKADWALRWIADRKSTFGERVVAFAAVEGIFFSGSFAAIFWLKKRGLMPGLTFSNELISRDEGLHCDFACLMFQYLVNKPSEERVREIIVNAVEIEQEFLTEALPVGLIGMNCVLMKQYIEFVADRLLTELGFSKVFQAENPFDFMENISLEGKTNFFEKRVSEYQRFAVMAETTDNVFTLDADF</sequence>
<dbReference type="EMBL" id="CM043034">
    <property type="protein sequence ID" value="KAI4582078.1"/>
    <property type="molecule type" value="Genomic_DNA"/>
</dbReference>
<comment type="caution">
    <text evidence="1">The sequence shown here is derived from an EMBL/GenBank/DDBJ whole genome shotgun (WGS) entry which is preliminary data.</text>
</comment>
<dbReference type="Proteomes" id="UP001057279">
    <property type="component" value="Linkage Group LG09"/>
</dbReference>
<accession>A0ACB9UX15</accession>
<evidence type="ECO:0000313" key="1">
    <source>
        <dbReference type="EMBL" id="KAI4582078.1"/>
    </source>
</evidence>
<evidence type="ECO:0000313" key="2">
    <source>
        <dbReference type="Proteomes" id="UP001057279"/>
    </source>
</evidence>
<gene>
    <name evidence="1" type="ORF">MJG53_009603</name>
</gene>
<organism evidence="1 2">
    <name type="scientific">Ovis ammon polii x Ovis aries</name>
    <dbReference type="NCBI Taxonomy" id="2918886"/>
    <lineage>
        <taxon>Eukaryota</taxon>
        <taxon>Metazoa</taxon>
        <taxon>Chordata</taxon>
        <taxon>Craniata</taxon>
        <taxon>Vertebrata</taxon>
        <taxon>Euteleostomi</taxon>
        <taxon>Mammalia</taxon>
        <taxon>Eutheria</taxon>
        <taxon>Laurasiatheria</taxon>
        <taxon>Artiodactyla</taxon>
        <taxon>Ruminantia</taxon>
        <taxon>Pecora</taxon>
        <taxon>Bovidae</taxon>
        <taxon>Caprinae</taxon>
        <taxon>Ovis</taxon>
    </lineage>
</organism>
<keyword evidence="2" id="KW-1185">Reference proteome</keyword>